<keyword evidence="5" id="KW-1185">Reference proteome</keyword>
<dbReference type="InterPro" id="IPR040316">
    <property type="entry name" value="INTS5"/>
</dbReference>
<feature type="domain" description="Integrator complex subunit 5 N-terminal" evidence="2">
    <location>
        <begin position="24"/>
        <end position="157"/>
    </location>
</feature>
<name>A0A7K6UN83_9AVES</name>
<dbReference type="Pfam" id="PF14837">
    <property type="entry name" value="INTS5_N"/>
    <property type="match status" value="1"/>
</dbReference>
<feature type="domain" description="Integrator complex subunit 5 C-terminal" evidence="3">
    <location>
        <begin position="504"/>
        <end position="781"/>
    </location>
</feature>
<evidence type="ECO:0000313" key="5">
    <source>
        <dbReference type="Proteomes" id="UP000559068"/>
    </source>
</evidence>
<dbReference type="OrthoDB" id="69088at2759"/>
<feature type="compositionally biased region" description="Gly residues" evidence="1">
    <location>
        <begin position="14"/>
        <end position="23"/>
    </location>
</feature>
<dbReference type="SUPFAM" id="SSF48371">
    <property type="entry name" value="ARM repeat"/>
    <property type="match status" value="1"/>
</dbReference>
<protein>
    <submittedName>
        <fullName evidence="4">INT5 protein</fullName>
    </submittedName>
</protein>
<dbReference type="EMBL" id="VZRW01013598">
    <property type="protein sequence ID" value="NWX24402.1"/>
    <property type="molecule type" value="Genomic_DNA"/>
</dbReference>
<dbReference type="InterPro" id="IPR029444">
    <property type="entry name" value="INTS5_C"/>
</dbReference>
<evidence type="ECO:0000259" key="2">
    <source>
        <dbReference type="Pfam" id="PF14837"/>
    </source>
</evidence>
<dbReference type="GO" id="GO:0032039">
    <property type="term" value="C:integrator complex"/>
    <property type="evidence" value="ECO:0007669"/>
    <property type="project" value="InterPro"/>
</dbReference>
<feature type="non-terminal residue" evidence="4">
    <location>
        <position position="790"/>
    </location>
</feature>
<dbReference type="PANTHER" id="PTHR31697:SF2">
    <property type="entry name" value="INTEGRATOR COMPLEX SUBUNIT 5"/>
    <property type="match status" value="1"/>
</dbReference>
<dbReference type="AlphaFoldDB" id="A0A7K6UN83"/>
<proteinExistence type="predicted"/>
<gene>
    <name evidence="4" type="primary">Ints5</name>
    <name evidence="4" type="ORF">AEGBEN_R14562</name>
</gene>
<dbReference type="Proteomes" id="UP000559068">
    <property type="component" value="Unassembled WGS sequence"/>
</dbReference>
<dbReference type="Pfam" id="PF14838">
    <property type="entry name" value="INTS5_C"/>
    <property type="match status" value="2"/>
</dbReference>
<feature type="region of interest" description="Disordered" evidence="1">
    <location>
        <begin position="1"/>
        <end position="23"/>
    </location>
</feature>
<accession>A0A7K6UN83</accession>
<evidence type="ECO:0000313" key="4">
    <source>
        <dbReference type="EMBL" id="NWX24402.1"/>
    </source>
</evidence>
<dbReference type="InterPro" id="IPR029445">
    <property type="entry name" value="INTS5_N"/>
</dbReference>
<dbReference type="PANTHER" id="PTHR31697">
    <property type="entry name" value="INTEGRATOR COMPLEX SUBUNIT 5"/>
    <property type="match status" value="1"/>
</dbReference>
<sequence length="790" mass="84969">TPSGPPQNLVPSPGGAGGGSGGGLEEVIREVRRVLGDFVRANPRAWAPVVSAWSIELMGQLSSKYAGRHGVPPPAAGLNELLQLWMSCEATRTLMDIYTQCLAAMIGGCPDACVDALLDTSVQHSPHFDWVVAHIGSSFPNTIISRVLSCGLKDFCAHGATTTTAVTAPGDPSPFPSDKRVPKIASVVGILGHLASRHAGSIKQELLRMFHESLGPTRDQHHKATVPFLLQLALMSPPLLGAVSAELVDSLKPPVLNQLHQYFSGLPREDLENMVTIVVHLICQTSAGAYRILQFLVNTAMPPSVITPPGATALHDGVRDACDRVVHLLLLNLQKLVYNRAPGDATTATTMGTPRPVPFLDALRPHARELCLESLRLDRKRHLWQHQLLALLAVYTSPDAAAADSLALLLSLARGHDQLALATQLHAPQIAQLCLNLAALARSDAANDPSPAPMASQLAAVLPHHLPDLSQLLLHPNPDVATAACHLLAVCPFPRASLPPSHLLAAVRARFTTAVNFSGGVWSVFHAGVIGKGLKNPEDSTQGGTQRDPEEFSNNIQVFLTLLLRCCRGGRPGDPPPSSPQSEGIGINPEAAKAVAAALVESVCPEAAGGELVWPLPEDQSRGNVERDLRICRRFRHHPLLFPLLRLVAAGPPALCYCSVLLRGLLSSLMAFWESCREFQTSDAPWHLQASCSLVAVMAEGSLLPPVLGNMHEIFQHLAPFEVHLLLLSVWEYLRENGPLPQKFTFQAQRGVFRRDFARDGAVGKHLAVLHSVLHKNIQSLGLLVGRFRS</sequence>
<dbReference type="GO" id="GO:0034472">
    <property type="term" value="P:snRNA 3'-end processing"/>
    <property type="evidence" value="ECO:0007669"/>
    <property type="project" value="TreeGrafter"/>
</dbReference>
<comment type="caution">
    <text evidence="4">The sequence shown here is derived from an EMBL/GenBank/DDBJ whole genome shotgun (WGS) entry which is preliminary data.</text>
</comment>
<feature type="non-terminal residue" evidence="4">
    <location>
        <position position="1"/>
    </location>
</feature>
<organism evidence="4 5">
    <name type="scientific">Aegotheles bennettii</name>
    <dbReference type="NCBI Taxonomy" id="48278"/>
    <lineage>
        <taxon>Eukaryota</taxon>
        <taxon>Metazoa</taxon>
        <taxon>Chordata</taxon>
        <taxon>Craniata</taxon>
        <taxon>Vertebrata</taxon>
        <taxon>Euteleostomi</taxon>
        <taxon>Archelosauria</taxon>
        <taxon>Archosauria</taxon>
        <taxon>Dinosauria</taxon>
        <taxon>Saurischia</taxon>
        <taxon>Theropoda</taxon>
        <taxon>Coelurosauria</taxon>
        <taxon>Aves</taxon>
        <taxon>Neognathae</taxon>
        <taxon>Neoaves</taxon>
        <taxon>Strisores</taxon>
        <taxon>Caprimulgiformes</taxon>
        <taxon>Aegothelidae</taxon>
        <taxon>Aegotheles</taxon>
    </lineage>
</organism>
<evidence type="ECO:0000256" key="1">
    <source>
        <dbReference type="SAM" id="MobiDB-lite"/>
    </source>
</evidence>
<feature type="domain" description="Integrator complex subunit 5 C-terminal" evidence="3">
    <location>
        <begin position="183"/>
        <end position="430"/>
    </location>
</feature>
<reference evidence="4 5" key="1">
    <citation type="submission" date="2019-09" db="EMBL/GenBank/DDBJ databases">
        <title>Bird 10,000 Genomes (B10K) Project - Family phase.</title>
        <authorList>
            <person name="Zhang G."/>
        </authorList>
    </citation>
    <scope>NUCLEOTIDE SEQUENCE [LARGE SCALE GENOMIC DNA]</scope>
    <source>
        <strain evidence="4">B10K-DU-029-76</strain>
        <tissue evidence="4">Heart</tissue>
    </source>
</reference>
<evidence type="ECO:0000259" key="3">
    <source>
        <dbReference type="Pfam" id="PF14838"/>
    </source>
</evidence>
<dbReference type="InterPro" id="IPR016024">
    <property type="entry name" value="ARM-type_fold"/>
</dbReference>